<comment type="caution">
    <text evidence="2">The sequence shown here is derived from an EMBL/GenBank/DDBJ whole genome shotgun (WGS) entry which is preliminary data.</text>
</comment>
<proteinExistence type="predicted"/>
<dbReference type="InterPro" id="IPR027417">
    <property type="entry name" value="P-loop_NTPase"/>
</dbReference>
<dbReference type="Proteomes" id="UP001549251">
    <property type="component" value="Unassembled WGS sequence"/>
</dbReference>
<gene>
    <name evidence="2" type="ORF">ABIE04_000148</name>
</gene>
<dbReference type="InterPro" id="IPR008900">
    <property type="entry name" value="Zot_N"/>
</dbReference>
<protein>
    <submittedName>
        <fullName evidence="2">Zona occludens toxin</fullName>
    </submittedName>
</protein>
<evidence type="ECO:0000313" key="2">
    <source>
        <dbReference type="EMBL" id="MET4567821.1"/>
    </source>
</evidence>
<evidence type="ECO:0000259" key="1">
    <source>
        <dbReference type="Pfam" id="PF05707"/>
    </source>
</evidence>
<dbReference type="EMBL" id="JBEPSD010000001">
    <property type="protein sequence ID" value="MET4567821.1"/>
    <property type="molecule type" value="Genomic_DNA"/>
</dbReference>
<accession>A0ABV2PS13</accession>
<sequence length="430" mass="46641">MIVFNEGIPRSGKSYDVMKNHILPALTAGRTVYARLNGLDEADKRQAIADYLKMDTATLDERLVHLTSKEVRGKFLAVQNEDGDWKIPPHLQDSLCVIDECHGFYVASREAINPAIEEFFALIGQNGGDVVLMTQFYKRLHSSVRGRIERKNSFQKLTAVGMDGKYNVTRYHSLAPEKFEKIGVETFSYDPAIFPLYRGYAKGSSNVSVYKAGGTTVWRKIFKYAIFVVPLVALAVYQFTSFFGPDSGLAKSAPPAPVSRSPAVASLDTGQVLPHAGASVEALAHKSHAELKDGQAYVFDLSDKARARLAGTVTMPGRPVAGVVEWRQDAGAVLDRLTLDQLRELGVSVSVHGYGVTLSAGKSSMVVTAWPLDVPAVPPAGDPVAQVDQGRGSTVAQAPESTQWHKRAIPDVYTPPELVQGPGASSWAGR</sequence>
<dbReference type="RefSeq" id="WP_354546691.1">
    <property type="nucleotide sequence ID" value="NZ_JBEPSD010000001.1"/>
</dbReference>
<dbReference type="Gene3D" id="3.40.50.300">
    <property type="entry name" value="P-loop containing nucleotide triphosphate hydrolases"/>
    <property type="match status" value="1"/>
</dbReference>
<name>A0ABV2PS13_9GAMM</name>
<keyword evidence="3" id="KW-1185">Reference proteome</keyword>
<reference evidence="2 3" key="1">
    <citation type="submission" date="2024-06" db="EMBL/GenBank/DDBJ databases">
        <title>Sorghum-associated microbial communities from plants grown in Nebraska, USA.</title>
        <authorList>
            <person name="Schachtman D."/>
        </authorList>
    </citation>
    <scope>NUCLEOTIDE SEQUENCE [LARGE SCALE GENOMIC DNA]</scope>
    <source>
        <strain evidence="2 3">1757</strain>
    </source>
</reference>
<organism evidence="2 3">
    <name type="scientific">Rhodanobacter soli</name>
    <dbReference type="NCBI Taxonomy" id="590609"/>
    <lineage>
        <taxon>Bacteria</taxon>
        <taxon>Pseudomonadati</taxon>
        <taxon>Pseudomonadota</taxon>
        <taxon>Gammaproteobacteria</taxon>
        <taxon>Lysobacterales</taxon>
        <taxon>Rhodanobacteraceae</taxon>
        <taxon>Rhodanobacter</taxon>
    </lineage>
</organism>
<evidence type="ECO:0000313" key="3">
    <source>
        <dbReference type="Proteomes" id="UP001549251"/>
    </source>
</evidence>
<dbReference type="Pfam" id="PF05707">
    <property type="entry name" value="Zot"/>
    <property type="match status" value="1"/>
</dbReference>
<feature type="domain" description="Zona occludens toxin N-terminal" evidence="1">
    <location>
        <begin position="1"/>
        <end position="203"/>
    </location>
</feature>